<dbReference type="Proteomes" id="UP000237752">
    <property type="component" value="Unassembled WGS sequence"/>
</dbReference>
<evidence type="ECO:0008006" key="5">
    <source>
        <dbReference type="Google" id="ProtNLM"/>
    </source>
</evidence>
<organism evidence="3 4">
    <name type="scientific">Antricoccus suffuscus</name>
    <dbReference type="NCBI Taxonomy" id="1629062"/>
    <lineage>
        <taxon>Bacteria</taxon>
        <taxon>Bacillati</taxon>
        <taxon>Actinomycetota</taxon>
        <taxon>Actinomycetes</taxon>
        <taxon>Geodermatophilales</taxon>
        <taxon>Antricoccaceae</taxon>
        <taxon>Antricoccus</taxon>
    </lineage>
</organism>
<evidence type="ECO:0000256" key="2">
    <source>
        <dbReference type="SAM" id="SignalP"/>
    </source>
</evidence>
<feature type="compositionally biased region" description="Pro residues" evidence="1">
    <location>
        <begin position="51"/>
        <end position="60"/>
    </location>
</feature>
<feature type="signal peptide" evidence="2">
    <location>
        <begin position="1"/>
        <end position="21"/>
    </location>
</feature>
<proteinExistence type="predicted"/>
<dbReference type="PROSITE" id="PS51257">
    <property type="entry name" value="PROKAR_LIPOPROTEIN"/>
    <property type="match status" value="1"/>
</dbReference>
<gene>
    <name evidence="3" type="ORF">CLV47_11841</name>
</gene>
<dbReference type="AlphaFoldDB" id="A0A2T0ZTT9"/>
<dbReference type="RefSeq" id="WP_146135426.1">
    <property type="nucleotide sequence ID" value="NZ_PVUE01000018.1"/>
</dbReference>
<keyword evidence="4" id="KW-1185">Reference proteome</keyword>
<reference evidence="3 4" key="1">
    <citation type="submission" date="2018-03" db="EMBL/GenBank/DDBJ databases">
        <title>Genomic Encyclopedia of Archaeal and Bacterial Type Strains, Phase II (KMG-II): from individual species to whole genera.</title>
        <authorList>
            <person name="Goeker M."/>
        </authorList>
    </citation>
    <scope>NUCLEOTIDE SEQUENCE [LARGE SCALE GENOMIC DNA]</scope>
    <source>
        <strain evidence="3 4">DSM 100065</strain>
    </source>
</reference>
<accession>A0A2T0ZTT9</accession>
<evidence type="ECO:0000313" key="4">
    <source>
        <dbReference type="Proteomes" id="UP000237752"/>
    </source>
</evidence>
<sequence>MRSRRSRFAATAACLVVTLVAACTSNVGSTDGPARDRTTGTSTAPRSPDTVAPPPKPAPIDPAAVDATNPEAVAEAVATASVTWDTTVDVSDFDGIRRVSALLTPALAATLAPVEHPAPGPEWADAASAKSYNAPTVYTAEDTHGAPPDTAAEVYRAYTATWVWVSSGGTVRTDPRTRTIYLTIALQPDGRWLVSTFDYTDL</sequence>
<name>A0A2T0ZTT9_9ACTN</name>
<dbReference type="OrthoDB" id="4925074at2"/>
<feature type="chain" id="PRO_5038991430" description="Mce-associated membrane protein" evidence="2">
    <location>
        <begin position="22"/>
        <end position="202"/>
    </location>
</feature>
<evidence type="ECO:0000313" key="3">
    <source>
        <dbReference type="EMBL" id="PRZ39677.1"/>
    </source>
</evidence>
<feature type="region of interest" description="Disordered" evidence="1">
    <location>
        <begin position="26"/>
        <end position="64"/>
    </location>
</feature>
<evidence type="ECO:0000256" key="1">
    <source>
        <dbReference type="SAM" id="MobiDB-lite"/>
    </source>
</evidence>
<protein>
    <recommendedName>
        <fullName evidence="5">Mce-associated membrane protein</fullName>
    </recommendedName>
</protein>
<comment type="caution">
    <text evidence="3">The sequence shown here is derived from an EMBL/GenBank/DDBJ whole genome shotgun (WGS) entry which is preliminary data.</text>
</comment>
<dbReference type="EMBL" id="PVUE01000018">
    <property type="protein sequence ID" value="PRZ39677.1"/>
    <property type="molecule type" value="Genomic_DNA"/>
</dbReference>
<keyword evidence="2" id="KW-0732">Signal</keyword>